<keyword evidence="6 11" id="KW-1133">Transmembrane helix</keyword>
<dbReference type="InterPro" id="IPR045851">
    <property type="entry name" value="AMP-bd_C_sf"/>
</dbReference>
<dbReference type="PANTHER" id="PTHR30046">
    <property type="entry name" value="FLAGELLAR M-RING PROTEIN"/>
    <property type="match status" value="1"/>
</dbReference>
<gene>
    <name evidence="14" type="ORF">YP76_01965</name>
</gene>
<dbReference type="PANTHER" id="PTHR30046:SF0">
    <property type="entry name" value="FLAGELLAR M-RING PROTEIN"/>
    <property type="match status" value="1"/>
</dbReference>
<reference evidence="14 15" key="1">
    <citation type="submission" date="2015-04" db="EMBL/GenBank/DDBJ databases">
        <title>Genome sequence of aromatic hydrocarbons-degrading Sphingobium chungbukense DJ77.</title>
        <authorList>
            <person name="Kim Y.-C."/>
            <person name="Chae J.-C."/>
        </authorList>
    </citation>
    <scope>NUCLEOTIDE SEQUENCE [LARGE SCALE GENOMIC DNA]</scope>
    <source>
        <strain evidence="14 15">DJ77</strain>
    </source>
</reference>
<feature type="region of interest" description="Disordered" evidence="10">
    <location>
        <begin position="297"/>
        <end position="379"/>
    </location>
</feature>
<comment type="similarity">
    <text evidence="3 9">Belongs to the FliF family.</text>
</comment>
<dbReference type="PIRSF" id="PIRSF004862">
    <property type="entry name" value="FliF"/>
    <property type="match status" value="1"/>
</dbReference>
<dbReference type="STRING" id="56193.YP76_01965"/>
<evidence type="ECO:0000259" key="12">
    <source>
        <dbReference type="Pfam" id="PF01514"/>
    </source>
</evidence>
<dbReference type="NCBIfam" id="TIGR00206">
    <property type="entry name" value="fliF"/>
    <property type="match status" value="1"/>
</dbReference>
<accession>A0A0M3AX31</accession>
<evidence type="ECO:0000256" key="10">
    <source>
        <dbReference type="SAM" id="MobiDB-lite"/>
    </source>
</evidence>
<evidence type="ECO:0000313" key="14">
    <source>
        <dbReference type="EMBL" id="KKW93481.1"/>
    </source>
</evidence>
<feature type="transmembrane region" description="Helical" evidence="11">
    <location>
        <begin position="50"/>
        <end position="69"/>
    </location>
</feature>
<dbReference type="Proteomes" id="UP000033874">
    <property type="component" value="Unassembled WGS sequence"/>
</dbReference>
<evidence type="ECO:0000256" key="9">
    <source>
        <dbReference type="PIRNR" id="PIRNR004862"/>
    </source>
</evidence>
<comment type="subcellular location">
    <subcellularLocation>
        <location evidence="1 9">Bacterial flagellum basal body</location>
    </subcellularLocation>
    <subcellularLocation>
        <location evidence="2">Cell membrane</location>
        <topology evidence="2">Multi-pass membrane protein</topology>
    </subcellularLocation>
</comment>
<proteinExistence type="inferred from homology"/>
<dbReference type="PATRIC" id="fig|56193.3.peg.403"/>
<keyword evidence="7 11" id="KW-0472">Membrane</keyword>
<keyword evidence="5 11" id="KW-0812">Transmembrane</keyword>
<protein>
    <recommendedName>
        <fullName evidence="9">Flagellar M-ring protein</fullName>
    </recommendedName>
</protein>
<dbReference type="InterPro" id="IPR006182">
    <property type="entry name" value="FliF_N_dom"/>
</dbReference>
<keyword evidence="14" id="KW-0282">Flagellum</keyword>
<keyword evidence="14" id="KW-0969">Cilium</keyword>
<evidence type="ECO:0000256" key="1">
    <source>
        <dbReference type="ARBA" id="ARBA00004117"/>
    </source>
</evidence>
<dbReference type="InterPro" id="IPR013556">
    <property type="entry name" value="Flag_M-ring_C"/>
</dbReference>
<name>A0A0M3AX31_9SPHN</name>
<dbReference type="GO" id="GO:0071973">
    <property type="term" value="P:bacterial-type flagellum-dependent cell motility"/>
    <property type="evidence" value="ECO:0007669"/>
    <property type="project" value="InterPro"/>
</dbReference>
<keyword evidence="14" id="KW-0966">Cell projection</keyword>
<keyword evidence="8 9" id="KW-0975">Bacterial flagellum</keyword>
<evidence type="ECO:0000259" key="13">
    <source>
        <dbReference type="Pfam" id="PF08345"/>
    </source>
</evidence>
<dbReference type="AlphaFoldDB" id="A0A0M3AX31"/>
<evidence type="ECO:0000256" key="5">
    <source>
        <dbReference type="ARBA" id="ARBA00022692"/>
    </source>
</evidence>
<feature type="domain" description="Flagellar M-ring N-terminal" evidence="12">
    <location>
        <begin position="71"/>
        <end position="243"/>
    </location>
</feature>
<dbReference type="PRINTS" id="PR01009">
    <property type="entry name" value="FLGMRINGFLIF"/>
</dbReference>
<dbReference type="InterPro" id="IPR000067">
    <property type="entry name" value="FlgMring_FliF"/>
</dbReference>
<feature type="compositionally biased region" description="Polar residues" evidence="10">
    <location>
        <begin position="336"/>
        <end position="352"/>
    </location>
</feature>
<evidence type="ECO:0000256" key="2">
    <source>
        <dbReference type="ARBA" id="ARBA00004651"/>
    </source>
</evidence>
<dbReference type="EMBL" id="LBIC01000001">
    <property type="protein sequence ID" value="KKW93481.1"/>
    <property type="molecule type" value="Genomic_DNA"/>
</dbReference>
<comment type="function">
    <text evidence="9">The M ring may be actively involved in energy transduction.</text>
</comment>
<organism evidence="14 15">
    <name type="scientific">Sphingobium chungbukense</name>
    <dbReference type="NCBI Taxonomy" id="56193"/>
    <lineage>
        <taxon>Bacteria</taxon>
        <taxon>Pseudomonadati</taxon>
        <taxon>Pseudomonadota</taxon>
        <taxon>Alphaproteobacteria</taxon>
        <taxon>Sphingomonadales</taxon>
        <taxon>Sphingomonadaceae</taxon>
        <taxon>Sphingobium</taxon>
    </lineage>
</organism>
<evidence type="ECO:0000256" key="8">
    <source>
        <dbReference type="ARBA" id="ARBA00023143"/>
    </source>
</evidence>
<dbReference type="GO" id="GO:0003774">
    <property type="term" value="F:cytoskeletal motor activity"/>
    <property type="evidence" value="ECO:0007669"/>
    <property type="project" value="InterPro"/>
</dbReference>
<keyword evidence="4" id="KW-1003">Cell membrane</keyword>
<keyword evidence="15" id="KW-1185">Reference proteome</keyword>
<comment type="caution">
    <text evidence="14">The sequence shown here is derived from an EMBL/GenBank/DDBJ whole genome shotgun (WGS) entry which is preliminary data.</text>
</comment>
<dbReference type="GO" id="GO:0009431">
    <property type="term" value="C:bacterial-type flagellum basal body, MS ring"/>
    <property type="evidence" value="ECO:0007669"/>
    <property type="project" value="InterPro"/>
</dbReference>
<feature type="domain" description="Flagellar M-ring C-terminal" evidence="13">
    <location>
        <begin position="273"/>
        <end position="454"/>
    </location>
</feature>
<dbReference type="Pfam" id="PF08345">
    <property type="entry name" value="YscJ_FliF_C"/>
    <property type="match status" value="1"/>
</dbReference>
<evidence type="ECO:0000256" key="7">
    <source>
        <dbReference type="ARBA" id="ARBA00023136"/>
    </source>
</evidence>
<evidence type="ECO:0000256" key="3">
    <source>
        <dbReference type="ARBA" id="ARBA00007971"/>
    </source>
</evidence>
<dbReference type="RefSeq" id="WP_046761925.1">
    <property type="nucleotide sequence ID" value="NZ_LBIC01000001.1"/>
</dbReference>
<feature type="compositionally biased region" description="Low complexity" evidence="10">
    <location>
        <begin position="353"/>
        <end position="369"/>
    </location>
</feature>
<dbReference type="Gene3D" id="3.30.300.30">
    <property type="match status" value="1"/>
</dbReference>
<evidence type="ECO:0000256" key="4">
    <source>
        <dbReference type="ARBA" id="ARBA00022475"/>
    </source>
</evidence>
<dbReference type="Pfam" id="PF01514">
    <property type="entry name" value="YscJ_FliF"/>
    <property type="match status" value="1"/>
</dbReference>
<evidence type="ECO:0000256" key="11">
    <source>
        <dbReference type="SAM" id="Phobius"/>
    </source>
</evidence>
<evidence type="ECO:0000313" key="15">
    <source>
        <dbReference type="Proteomes" id="UP000033874"/>
    </source>
</evidence>
<evidence type="ECO:0000256" key="6">
    <source>
        <dbReference type="ARBA" id="ARBA00022989"/>
    </source>
</evidence>
<sequence length="583" mass="61681">MSENALTPSVGGAAALPATSPAFSGGAKGVDALKARFTGFIKQPAVAKSLPLLGLLGVVATAGAAWLALREPPQRDLFRALPDADKSAVAQVLDQNGIRYDFDNSGSMTVGQDDYFKAKMMLAAQGLPKSAPDGNSMIDSLPMGASRAVEGEKLRSAREMDLARTIEAIDSVESAKVHLAVEPPSVFLRERSKPSASVMLRLASGRSLTDAQVSAIVHLVASSIPELNPEDISVVDQNGRLLSNNDSNAADDRQLAVQTRMEDRYRQSVIALLTPILGAGKFSTEVHAELNFAERQATRETYPQDEARLRTETGSWQSDPRGQGAGGEASGIPGALSNQAPVNPTVTQTNPNGQAVAQGTQSAQTAAQPGTPPNPLMKTEETFNRSFELGREVSVTKDAIGTVKRLSVAVALDNGADGKPRSAQEIAALEALVKGAVGFDQARGDVVALSSRSFAKAEEVATPWYEASWVSPLVRNVSALLVALLVIFGIGRPLLKRRAAAQAAAAEQVAAEGQKIGREISTEITRQATVNPDGSTPVTLDMISSTYDYAQRADLIRNFVKQDPDRAALVVRDLLKEGKKENA</sequence>
<dbReference type="GO" id="GO:0005886">
    <property type="term" value="C:plasma membrane"/>
    <property type="evidence" value="ECO:0007669"/>
    <property type="project" value="UniProtKB-SubCell"/>
</dbReference>
<dbReference type="InterPro" id="IPR043427">
    <property type="entry name" value="YscJ/FliF"/>
</dbReference>